<evidence type="ECO:0000313" key="4">
    <source>
        <dbReference type="Proteomes" id="UP000182200"/>
    </source>
</evidence>
<dbReference type="EMBL" id="CZVI01000017">
    <property type="protein sequence ID" value="CUS89213.1"/>
    <property type="molecule type" value="Genomic_DNA"/>
</dbReference>
<accession>A0A0S4N852</accession>
<dbReference type="Proteomes" id="UP000182011">
    <property type="component" value="Unassembled WGS sequence"/>
</dbReference>
<dbReference type="OrthoDB" id="9795587at2"/>
<reference evidence="1 4" key="1">
    <citation type="submission" date="2015-11" db="EMBL/GenBank/DDBJ databases">
        <authorList>
            <person name="Varghese N."/>
        </authorList>
    </citation>
    <scope>NUCLEOTIDE SEQUENCE [LARGE SCALE GENOMIC DNA]</scope>
    <source>
        <strain evidence="1 4">JGI-8</strain>
    </source>
</reference>
<accession>A0A0P1LG50</accession>
<evidence type="ECO:0000313" key="1">
    <source>
        <dbReference type="EMBL" id="CUS89213.1"/>
    </source>
</evidence>
<dbReference type="RefSeq" id="WP_047133853.1">
    <property type="nucleotide sequence ID" value="NZ_CZVI01000017.1"/>
</dbReference>
<evidence type="ECO:0000313" key="3">
    <source>
        <dbReference type="Proteomes" id="UP000182011"/>
    </source>
</evidence>
<keyword evidence="4" id="KW-1185">Reference proteome</keyword>
<sequence>MPFFIVQHRHESNNCPAKNPELGQMLLKHLASAKDYKIEIKSEGVVDGSHRLFLFVESESRENVENFMKPFSQFGEVEILSASLCESVVERGGC</sequence>
<evidence type="ECO:0008006" key="5">
    <source>
        <dbReference type="Google" id="ProtNLM"/>
    </source>
</evidence>
<protein>
    <recommendedName>
        <fullName evidence="5">Sulfite oxidase</fullName>
    </recommendedName>
</protein>
<dbReference type="Proteomes" id="UP000182200">
    <property type="component" value="Unassembled WGS sequence"/>
</dbReference>
<accession>A0A0P1LV30</accession>
<name>A0A0P1LKK2_9BACT</name>
<accession>A0A0P1MNY2</accession>
<dbReference type="STRING" id="1633631.GCA_001442925_01462"/>
<dbReference type="EMBL" id="FAOP01000006">
    <property type="protein sequence ID" value="CUU06342.1"/>
    <property type="molecule type" value="Genomic_DNA"/>
</dbReference>
<organism evidence="2 3">
    <name type="scientific">Candidatus Kryptonium thompsonii</name>
    <dbReference type="NCBI Taxonomy" id="1633631"/>
    <lineage>
        <taxon>Bacteria</taxon>
        <taxon>Pseudomonadati</taxon>
        <taxon>Candidatus Kryptoniota</taxon>
        <taxon>Candidatus Kryptonium</taxon>
    </lineage>
</organism>
<accession>A0A0P1MCJ7</accession>
<gene>
    <name evidence="2" type="ORF">JGI4_01467</name>
    <name evidence="1" type="ORF">JGI8_01288</name>
</gene>
<dbReference type="AlphaFoldDB" id="A0A0P1LKK2"/>
<proteinExistence type="predicted"/>
<accession>A0A0P1M8V7</accession>
<accession>A0A0P1M5J4</accession>
<reference evidence="2 3" key="2">
    <citation type="submission" date="2015-11" db="EMBL/GenBank/DDBJ databases">
        <authorList>
            <person name="Zhang Y."/>
            <person name="Guo Z."/>
        </authorList>
    </citation>
    <scope>NUCLEOTIDE SEQUENCE [LARGE SCALE GENOMIC DNA]</scope>
    <source>
        <strain evidence="2">JGI-4</strain>
    </source>
</reference>
<evidence type="ECO:0000313" key="2">
    <source>
        <dbReference type="EMBL" id="CUU06342.1"/>
    </source>
</evidence>
<accession>A0A0P1LKK2</accession>
<accession>A0A0P1NVG2</accession>